<dbReference type="OrthoDB" id="11678at2157"/>
<evidence type="ECO:0000313" key="2">
    <source>
        <dbReference type="Proteomes" id="UP000004440"/>
    </source>
</evidence>
<organism evidence="1 2">
    <name type="scientific">Nitrosarchaeum koreense MY1</name>
    <dbReference type="NCBI Taxonomy" id="1001994"/>
    <lineage>
        <taxon>Archaea</taxon>
        <taxon>Nitrososphaerota</taxon>
        <taxon>Nitrososphaeria</taxon>
        <taxon>Nitrosopumilales</taxon>
        <taxon>Nitrosopumilaceae</taxon>
        <taxon>Nitrosarchaeum</taxon>
    </lineage>
</organism>
<dbReference type="Proteomes" id="UP000004440">
    <property type="component" value="Unassembled WGS sequence"/>
</dbReference>
<dbReference type="RefSeq" id="WP_007549565.1">
    <property type="nucleotide sequence ID" value="NZ_AFPU01000001.1"/>
</dbReference>
<dbReference type="AlphaFoldDB" id="F9CYY0"/>
<sequence length="229" mass="26101">MNKKLLVLLLFGVTVLPVFGFSTLAFANNSNVPDWIKNNAKWWSEGTISESDYIKSLQYLITNGIIQIPITEVTAAQTSVIDEERAQSFKVTISNIVAPISTTYFEKFEMTSSKSGAADDPRGRMYEFRDINPKFFLESLPNADKKQFYKFVSDWMDRGNLLNKFNVDIDVLDGKGAIIQTWKFDKCEITSYGTYLQDTVFIYQFSKSQDSEIRDRTNFSCVGVHLVVP</sequence>
<keyword evidence="2" id="KW-1185">Reference proteome</keyword>
<dbReference type="EMBL" id="AFPU01000001">
    <property type="protein sequence ID" value="EGP92948.1"/>
    <property type="molecule type" value="Genomic_DNA"/>
</dbReference>
<gene>
    <name evidence="1" type="ORF">MY1_0165</name>
</gene>
<evidence type="ECO:0000313" key="1">
    <source>
        <dbReference type="EMBL" id="EGP92948.1"/>
    </source>
</evidence>
<proteinExistence type="predicted"/>
<protein>
    <submittedName>
        <fullName evidence="1">Glucose dehydrogenase PQQ-dependent</fullName>
    </submittedName>
</protein>
<reference evidence="1 2" key="1">
    <citation type="journal article" date="2011" name="J. Bacteriol.">
        <title>Genome Sequence of an Ammonia-Oxidizing Soil Archaeon, "Candidatus Nitrosoarchaeum koreensis" MY1.</title>
        <authorList>
            <person name="Kim B.K."/>
            <person name="Jung M.Y."/>
            <person name="Yu D.S."/>
            <person name="Park S.J."/>
            <person name="Oh T.K."/>
            <person name="Rhee S.K."/>
            <person name="Kim J.F."/>
        </authorList>
    </citation>
    <scope>NUCLEOTIDE SEQUENCE [LARGE SCALE GENOMIC DNA]</scope>
    <source>
        <strain evidence="1 2">MY1</strain>
    </source>
</reference>
<accession>F9CYY0</accession>
<comment type="caution">
    <text evidence="1">The sequence shown here is derived from an EMBL/GenBank/DDBJ whole genome shotgun (WGS) entry which is preliminary data.</text>
</comment>
<name>F9CYY0_9ARCH</name>